<feature type="compositionally biased region" description="Polar residues" evidence="1">
    <location>
        <begin position="73"/>
        <end position="92"/>
    </location>
</feature>
<name>X1TUQ1_9ZZZZ</name>
<organism evidence="2">
    <name type="scientific">marine sediment metagenome</name>
    <dbReference type="NCBI Taxonomy" id="412755"/>
    <lineage>
        <taxon>unclassified sequences</taxon>
        <taxon>metagenomes</taxon>
        <taxon>ecological metagenomes</taxon>
    </lineage>
</organism>
<gene>
    <name evidence="2" type="ORF">S12H4_30618</name>
</gene>
<sequence length="92" mass="10211">MSEEVKIVITLKGQTASIGVQKPDCDPFFSRVEGDLPAVLESVPGLVEEAQRSWDSNPRYPKCETPLTPQSPPITQRSTQRQPQAASQRPMF</sequence>
<protein>
    <submittedName>
        <fullName evidence="2">Uncharacterized protein</fullName>
    </submittedName>
</protein>
<dbReference type="AlphaFoldDB" id="X1TUQ1"/>
<dbReference type="EMBL" id="BARW01017780">
    <property type="protein sequence ID" value="GAI91295.1"/>
    <property type="molecule type" value="Genomic_DNA"/>
</dbReference>
<comment type="caution">
    <text evidence="2">The sequence shown here is derived from an EMBL/GenBank/DDBJ whole genome shotgun (WGS) entry which is preliminary data.</text>
</comment>
<evidence type="ECO:0000313" key="2">
    <source>
        <dbReference type="EMBL" id="GAI91295.1"/>
    </source>
</evidence>
<evidence type="ECO:0000256" key="1">
    <source>
        <dbReference type="SAM" id="MobiDB-lite"/>
    </source>
</evidence>
<accession>X1TUQ1</accession>
<feature type="region of interest" description="Disordered" evidence="1">
    <location>
        <begin position="50"/>
        <end position="92"/>
    </location>
</feature>
<proteinExistence type="predicted"/>
<reference evidence="2" key="1">
    <citation type="journal article" date="2014" name="Front. Microbiol.">
        <title>High frequency of phylogenetically diverse reductive dehalogenase-homologous genes in deep subseafloor sedimentary metagenomes.</title>
        <authorList>
            <person name="Kawai M."/>
            <person name="Futagami T."/>
            <person name="Toyoda A."/>
            <person name="Takaki Y."/>
            <person name="Nishi S."/>
            <person name="Hori S."/>
            <person name="Arai W."/>
            <person name="Tsubouchi T."/>
            <person name="Morono Y."/>
            <person name="Uchiyama I."/>
            <person name="Ito T."/>
            <person name="Fujiyama A."/>
            <person name="Inagaki F."/>
            <person name="Takami H."/>
        </authorList>
    </citation>
    <scope>NUCLEOTIDE SEQUENCE</scope>
    <source>
        <strain evidence="2">Expedition CK06-06</strain>
    </source>
</reference>